<evidence type="ECO:0000256" key="1">
    <source>
        <dbReference type="ARBA" id="ARBA00022630"/>
    </source>
</evidence>
<evidence type="ECO:0000313" key="6">
    <source>
        <dbReference type="EMBL" id="MBO2457177.1"/>
    </source>
</evidence>
<dbReference type="InterPro" id="IPR019921">
    <property type="entry name" value="Lucif-like_OxRdtase_Rv2161c"/>
</dbReference>
<dbReference type="InterPro" id="IPR011251">
    <property type="entry name" value="Luciferase-like_dom"/>
</dbReference>
<dbReference type="InterPro" id="IPR050172">
    <property type="entry name" value="SsuD_RutA_monooxygenase"/>
</dbReference>
<protein>
    <submittedName>
        <fullName evidence="6">TIGR03619 family F420-dependent LLM class oxidoreductase</fullName>
        <ecNumber evidence="6">1.-.-.-</ecNumber>
    </submittedName>
</protein>
<dbReference type="Proteomes" id="UP000680206">
    <property type="component" value="Unassembled WGS sequence"/>
</dbReference>
<accession>A0ABS3RKC1</accession>
<evidence type="ECO:0000256" key="4">
    <source>
        <dbReference type="ARBA" id="ARBA00023033"/>
    </source>
</evidence>
<sequence>MIMRLGVNILNFGPHATPAALAGWARFAESTGFDFAMVSDHVAVAPDVAEQYPAPFYDPFTTLAWLAATTDRIGLGTTVAVLPYRHPLQLARITANLDRLSGGRLILGVGVGWARREYAALGVPFEQRGALADRYLDVLVESWTQDAVSYGGETVDPRPHPVQTPHPPIWVGGHAPGALRRVARFGDAWHPINVTPQWLRTEGLPALRKAAEEAGRPMPALAPRIRLDDVDRALRQAEEFAELGATHLLLDTYPGTPEQIRTPEQDQQTLAAFHARAA</sequence>
<comment type="caution">
    <text evidence="6">The sequence shown here is derived from an EMBL/GenBank/DDBJ whole genome shotgun (WGS) entry which is preliminary data.</text>
</comment>
<dbReference type="InterPro" id="IPR036661">
    <property type="entry name" value="Luciferase-like_sf"/>
</dbReference>
<dbReference type="SUPFAM" id="SSF51679">
    <property type="entry name" value="Bacterial luciferase-like"/>
    <property type="match status" value="1"/>
</dbReference>
<gene>
    <name evidence="6" type="ORF">J4709_06290</name>
</gene>
<dbReference type="Gene3D" id="3.20.20.30">
    <property type="entry name" value="Luciferase-like domain"/>
    <property type="match status" value="1"/>
</dbReference>
<dbReference type="PANTHER" id="PTHR42847">
    <property type="entry name" value="ALKANESULFONATE MONOOXYGENASE"/>
    <property type="match status" value="1"/>
</dbReference>
<proteinExistence type="predicted"/>
<keyword evidence="2" id="KW-0288">FMN</keyword>
<dbReference type="PANTHER" id="PTHR42847:SF4">
    <property type="entry name" value="ALKANESULFONATE MONOOXYGENASE-RELATED"/>
    <property type="match status" value="1"/>
</dbReference>
<feature type="domain" description="Luciferase-like" evidence="5">
    <location>
        <begin position="4"/>
        <end position="223"/>
    </location>
</feature>
<dbReference type="NCBIfam" id="TIGR03619">
    <property type="entry name" value="F420_Rv2161c"/>
    <property type="match status" value="1"/>
</dbReference>
<keyword evidence="4" id="KW-0503">Monooxygenase</keyword>
<evidence type="ECO:0000256" key="3">
    <source>
        <dbReference type="ARBA" id="ARBA00023002"/>
    </source>
</evidence>
<keyword evidence="7" id="KW-1185">Reference proteome</keyword>
<reference evidence="6 7" key="1">
    <citation type="submission" date="2021-03" db="EMBL/GenBank/DDBJ databases">
        <title>Actinomadura violae sp. nov., isolated from lichen in Thailand.</title>
        <authorList>
            <person name="Kanchanasin P."/>
            <person name="Saeng-In P."/>
            <person name="Phongsopitanun W."/>
            <person name="Yuki M."/>
            <person name="Kudo T."/>
            <person name="Ohkuma M."/>
            <person name="Tanasupawat S."/>
        </authorList>
    </citation>
    <scope>NUCLEOTIDE SEQUENCE [LARGE SCALE GENOMIC DNA]</scope>
    <source>
        <strain evidence="6 7">LCR2-06</strain>
    </source>
</reference>
<dbReference type="EC" id="1.-.-.-" evidence="6"/>
<dbReference type="GO" id="GO:0016491">
    <property type="term" value="F:oxidoreductase activity"/>
    <property type="evidence" value="ECO:0007669"/>
    <property type="project" value="UniProtKB-KW"/>
</dbReference>
<evidence type="ECO:0000256" key="2">
    <source>
        <dbReference type="ARBA" id="ARBA00022643"/>
    </source>
</evidence>
<evidence type="ECO:0000313" key="7">
    <source>
        <dbReference type="Proteomes" id="UP000680206"/>
    </source>
</evidence>
<keyword evidence="3 6" id="KW-0560">Oxidoreductase</keyword>
<evidence type="ECO:0000259" key="5">
    <source>
        <dbReference type="Pfam" id="PF00296"/>
    </source>
</evidence>
<organism evidence="6 7">
    <name type="scientific">Actinomadura violacea</name>
    <dbReference type="NCBI Taxonomy" id="2819934"/>
    <lineage>
        <taxon>Bacteria</taxon>
        <taxon>Bacillati</taxon>
        <taxon>Actinomycetota</taxon>
        <taxon>Actinomycetes</taxon>
        <taxon>Streptosporangiales</taxon>
        <taxon>Thermomonosporaceae</taxon>
        <taxon>Actinomadura</taxon>
    </lineage>
</organism>
<name>A0ABS3RKC1_9ACTN</name>
<dbReference type="Pfam" id="PF00296">
    <property type="entry name" value="Bac_luciferase"/>
    <property type="match status" value="1"/>
</dbReference>
<dbReference type="EMBL" id="JAGEPF010000004">
    <property type="protein sequence ID" value="MBO2457177.1"/>
    <property type="molecule type" value="Genomic_DNA"/>
</dbReference>
<keyword evidence="1" id="KW-0285">Flavoprotein</keyword>